<dbReference type="AlphaFoldDB" id="A0A0D2CCW4"/>
<protein>
    <recommendedName>
        <fullName evidence="10">Hexosyltransferase</fullName>
        <ecNumber evidence="10">2.4.1.-</ecNumber>
    </recommendedName>
</protein>
<keyword evidence="12" id="KW-1185">Reference proteome</keyword>
<dbReference type="InterPro" id="IPR002659">
    <property type="entry name" value="Glyco_trans_31"/>
</dbReference>
<comment type="subcellular location">
    <subcellularLocation>
        <location evidence="1 10">Golgi apparatus membrane</location>
        <topology evidence="1 10">Single-pass type II membrane protein</topology>
    </subcellularLocation>
</comment>
<dbReference type="GO" id="GO:0016758">
    <property type="term" value="F:hexosyltransferase activity"/>
    <property type="evidence" value="ECO:0007669"/>
    <property type="project" value="InterPro"/>
</dbReference>
<evidence type="ECO:0000256" key="3">
    <source>
        <dbReference type="ARBA" id="ARBA00022676"/>
    </source>
</evidence>
<evidence type="ECO:0000256" key="4">
    <source>
        <dbReference type="ARBA" id="ARBA00022679"/>
    </source>
</evidence>
<keyword evidence="5" id="KW-0812">Transmembrane</keyword>
<keyword evidence="8 10" id="KW-0333">Golgi apparatus</keyword>
<gene>
    <name evidence="11" type="ORF">PV08_01924</name>
</gene>
<dbReference type="RefSeq" id="XP_016241560.1">
    <property type="nucleotide sequence ID" value="XM_016376284.1"/>
</dbReference>
<accession>A0A0D2CCW4</accession>
<dbReference type="GO" id="GO:0000139">
    <property type="term" value="C:Golgi membrane"/>
    <property type="evidence" value="ECO:0007669"/>
    <property type="project" value="UniProtKB-SubCell"/>
</dbReference>
<organism evidence="11 12">
    <name type="scientific">Exophiala spinifera</name>
    <dbReference type="NCBI Taxonomy" id="91928"/>
    <lineage>
        <taxon>Eukaryota</taxon>
        <taxon>Fungi</taxon>
        <taxon>Dikarya</taxon>
        <taxon>Ascomycota</taxon>
        <taxon>Pezizomycotina</taxon>
        <taxon>Eurotiomycetes</taxon>
        <taxon>Chaetothyriomycetidae</taxon>
        <taxon>Chaetothyriales</taxon>
        <taxon>Herpotrichiellaceae</taxon>
        <taxon>Exophiala</taxon>
    </lineage>
</organism>
<dbReference type="PANTHER" id="PTHR11214">
    <property type="entry name" value="BETA-1,3-N-ACETYLGLUCOSAMINYLTRANSFERASE"/>
    <property type="match status" value="1"/>
</dbReference>
<reference evidence="11 12" key="1">
    <citation type="submission" date="2015-01" db="EMBL/GenBank/DDBJ databases">
        <title>The Genome Sequence of Exophiala spinifera CBS89968.</title>
        <authorList>
            <consortium name="The Broad Institute Genomics Platform"/>
            <person name="Cuomo C."/>
            <person name="de Hoog S."/>
            <person name="Gorbushina A."/>
            <person name="Stielow B."/>
            <person name="Teixiera M."/>
            <person name="Abouelleil A."/>
            <person name="Chapman S.B."/>
            <person name="Priest M."/>
            <person name="Young S.K."/>
            <person name="Wortman J."/>
            <person name="Nusbaum C."/>
            <person name="Birren B."/>
        </authorList>
    </citation>
    <scope>NUCLEOTIDE SEQUENCE [LARGE SCALE GENOMIC DNA]</scope>
    <source>
        <strain evidence="11 12">CBS 89968</strain>
    </source>
</reference>
<evidence type="ECO:0000313" key="11">
    <source>
        <dbReference type="EMBL" id="KIW21344.1"/>
    </source>
</evidence>
<keyword evidence="9" id="KW-0472">Membrane</keyword>
<comment type="similarity">
    <text evidence="2 10">Belongs to the glycosyltransferase 31 family.</text>
</comment>
<evidence type="ECO:0000256" key="5">
    <source>
        <dbReference type="ARBA" id="ARBA00022692"/>
    </source>
</evidence>
<dbReference type="STRING" id="91928.A0A0D2CCW4"/>
<dbReference type="Gene3D" id="3.90.550.50">
    <property type="match status" value="1"/>
</dbReference>
<evidence type="ECO:0000256" key="8">
    <source>
        <dbReference type="ARBA" id="ARBA00023034"/>
    </source>
</evidence>
<keyword evidence="6" id="KW-0735">Signal-anchor</keyword>
<keyword evidence="7" id="KW-1133">Transmembrane helix</keyword>
<evidence type="ECO:0000256" key="9">
    <source>
        <dbReference type="ARBA" id="ARBA00023136"/>
    </source>
</evidence>
<proteinExistence type="inferred from homology"/>
<evidence type="ECO:0000256" key="10">
    <source>
        <dbReference type="RuleBase" id="RU363063"/>
    </source>
</evidence>
<dbReference type="Pfam" id="PF01762">
    <property type="entry name" value="Galactosyl_T"/>
    <property type="match status" value="1"/>
</dbReference>
<dbReference type="VEuPathDB" id="FungiDB:PV08_01924"/>
<name>A0A0D2CCW4_9EURO</name>
<dbReference type="EMBL" id="KN847492">
    <property type="protein sequence ID" value="KIW21344.1"/>
    <property type="molecule type" value="Genomic_DNA"/>
</dbReference>
<dbReference type="GeneID" id="27329007"/>
<evidence type="ECO:0000313" key="12">
    <source>
        <dbReference type="Proteomes" id="UP000053328"/>
    </source>
</evidence>
<keyword evidence="4" id="KW-0808">Transferase</keyword>
<evidence type="ECO:0000256" key="2">
    <source>
        <dbReference type="ARBA" id="ARBA00008661"/>
    </source>
</evidence>
<keyword evidence="3 10" id="KW-0328">Glycosyltransferase</keyword>
<dbReference type="EC" id="2.4.1.-" evidence="10"/>
<dbReference type="HOGENOM" id="CLU_073923_0_0_1"/>
<evidence type="ECO:0000256" key="1">
    <source>
        <dbReference type="ARBA" id="ARBA00004323"/>
    </source>
</evidence>
<evidence type="ECO:0000256" key="7">
    <source>
        <dbReference type="ARBA" id="ARBA00022989"/>
    </source>
</evidence>
<sequence length="240" mass="28638">MSPAHGQRRRNIIRSTWHKMYDNDRFTLRFVISNPGELWAPFIQHEMETYQDIIVLSHLEENATVANTIKTIEFFTYLTKGKSTWKWVSKIDDDSFLDTESFYRDFLQPRMDENRTMIARPTFNWNRGYLYPQGQFYTFSWDLLRILTDCYSRNRITDEHEDALSARLLYEEGYTAGENYTLVELGNDRFFDYDPEVRVSGQYSHAIMPDSINPHKLKSDEIYLDVARQMAELQRFRNSS</sequence>
<evidence type="ECO:0000256" key="6">
    <source>
        <dbReference type="ARBA" id="ARBA00022968"/>
    </source>
</evidence>
<dbReference type="OrthoDB" id="2139606at2759"/>
<dbReference type="Proteomes" id="UP000053328">
    <property type="component" value="Unassembled WGS sequence"/>
</dbReference>